<organism evidence="1 2">
    <name type="scientific">Secundilactobacillus pentosiphilus</name>
    <dbReference type="NCBI Taxonomy" id="1714682"/>
    <lineage>
        <taxon>Bacteria</taxon>
        <taxon>Bacillati</taxon>
        <taxon>Bacillota</taxon>
        <taxon>Bacilli</taxon>
        <taxon>Lactobacillales</taxon>
        <taxon>Lactobacillaceae</taxon>
        <taxon>Secundilactobacillus</taxon>
    </lineage>
</organism>
<dbReference type="RefSeq" id="WP_089120743.1">
    <property type="nucleotide sequence ID" value="NZ_BCMI01000005.1"/>
</dbReference>
<evidence type="ECO:0000313" key="2">
    <source>
        <dbReference type="Proteomes" id="UP000198414"/>
    </source>
</evidence>
<evidence type="ECO:0000313" key="1">
    <source>
        <dbReference type="EMBL" id="GAX05438.1"/>
    </source>
</evidence>
<accession>A0A1Z5IV02</accession>
<sequence>MIETGKHSDGYFTFKGHQLIQEALNDWFDFGKPDQSFTDYFPSVSWIKRDHLYKTRIWLEQIEEVVDK</sequence>
<dbReference type="Proteomes" id="UP000198414">
    <property type="component" value="Unassembled WGS sequence"/>
</dbReference>
<gene>
    <name evidence="1" type="ORF">IWT25_00742</name>
</gene>
<reference evidence="1 2" key="1">
    <citation type="submission" date="2015-11" db="EMBL/GenBank/DDBJ databases">
        <title>Draft genome sequences of new species of the genus Lactobacillus isolated from orchardgrass silage.</title>
        <authorList>
            <person name="Tohno M."/>
            <person name="Tanizawa Y."/>
            <person name="Arita M."/>
        </authorList>
    </citation>
    <scope>NUCLEOTIDE SEQUENCE [LARGE SCALE GENOMIC DNA]</scope>
    <source>
        <strain evidence="1 2">IWT25</strain>
    </source>
</reference>
<protein>
    <submittedName>
        <fullName evidence="1">Uncharacterized protein</fullName>
    </submittedName>
</protein>
<name>A0A1Z5IV02_9LACO</name>
<proteinExistence type="predicted"/>
<comment type="caution">
    <text evidence="1">The sequence shown here is derived from an EMBL/GenBank/DDBJ whole genome shotgun (WGS) entry which is preliminary data.</text>
</comment>
<dbReference type="EMBL" id="BCMI01000005">
    <property type="protein sequence ID" value="GAX05438.1"/>
    <property type="molecule type" value="Genomic_DNA"/>
</dbReference>
<dbReference type="AlphaFoldDB" id="A0A1Z5IV02"/>